<dbReference type="CDD" id="cd09649">
    <property type="entry name" value="Cas5_I-A"/>
    <property type="match status" value="1"/>
</dbReference>
<reference evidence="1 2" key="1">
    <citation type="submission" date="2018-10" db="EMBL/GenBank/DDBJ databases">
        <title>Co-occurring genomic capacity for anaerobic methane metabolism and dissimilatory sulfite reduction discovered in the Korarchaeota.</title>
        <authorList>
            <person name="Mckay L.J."/>
            <person name="Dlakic M."/>
            <person name="Fields M.W."/>
            <person name="Delmont T.O."/>
            <person name="Eren A.M."/>
            <person name="Jay Z.J."/>
            <person name="Klingelsmith K.B."/>
            <person name="Rusch D.B."/>
            <person name="Inskeep W.P."/>
        </authorList>
    </citation>
    <scope>NUCLEOTIDE SEQUENCE [LARGE SCALE GENOMIC DNA]</scope>
    <source>
        <strain evidence="1 2">MDKW</strain>
    </source>
</reference>
<dbReference type="InterPro" id="IPR010153">
    <property type="entry name" value="CRISPR-assoc_prot_Cas5a-typ"/>
</dbReference>
<accession>A0A429GW69</accession>
<dbReference type="OrthoDB" id="371692at2157"/>
<name>A0A429GW69_9CREN</name>
<protein>
    <submittedName>
        <fullName evidence="1">Type I-A CRISPR-associated protein Cas5</fullName>
    </submittedName>
</protein>
<dbReference type="Proteomes" id="UP000277582">
    <property type="component" value="Unassembled WGS sequence"/>
</dbReference>
<organism evidence="1 2">
    <name type="scientific">Candidatus Methanodesulfokora washburnensis</name>
    <dbReference type="NCBI Taxonomy" id="2478471"/>
    <lineage>
        <taxon>Archaea</taxon>
        <taxon>Thermoproteota</taxon>
        <taxon>Candidatus Korarchaeia</taxon>
        <taxon>Candidatus Korarchaeia incertae sedis</taxon>
        <taxon>Candidatus Methanodesulfokora</taxon>
    </lineage>
</organism>
<dbReference type="EMBL" id="RCOS01000025">
    <property type="protein sequence ID" value="RSN78072.1"/>
    <property type="molecule type" value="Genomic_DNA"/>
</dbReference>
<evidence type="ECO:0000313" key="1">
    <source>
        <dbReference type="EMBL" id="RSN78072.1"/>
    </source>
</evidence>
<evidence type="ECO:0000313" key="2">
    <source>
        <dbReference type="Proteomes" id="UP000277582"/>
    </source>
</evidence>
<proteinExistence type="predicted"/>
<dbReference type="AlphaFoldDB" id="A0A429GW69"/>
<gene>
    <name evidence="1" type="primary">cas5a</name>
    <name evidence="1" type="ORF">D6D85_01635</name>
</gene>
<keyword evidence="2" id="KW-1185">Reference proteome</keyword>
<dbReference type="Gene3D" id="3.30.70.3120">
    <property type="match status" value="1"/>
</dbReference>
<comment type="caution">
    <text evidence="1">The sequence shown here is derived from an EMBL/GenBank/DDBJ whole genome shotgun (WGS) entry which is preliminary data.</text>
</comment>
<dbReference type="NCBIfam" id="TIGR01874">
    <property type="entry name" value="cas_cas5a"/>
    <property type="match status" value="1"/>
</dbReference>
<dbReference type="InterPro" id="IPR053725">
    <property type="entry name" value="CRISPR_Cas5_sf"/>
</dbReference>
<sequence length="278" mass="31348">MMSASAFIVDVEFVWGFQTRIAGLSKTSPSFYYPPPTTFLGALGESIARGLGVGESAGREIIKSLSKGLLAFGTRPINCIPLKYEDINKIIAVKVTSGVLYPDPRNIASSYDSPARGKTVMVSLDENSPTLRFLLVFREGKIEFRGKIVELDESYFWRIHRLGSKESRISVIDVRRKDGIDAEKGKIISKYSFPSIDGVQPLEELQRRWLYEIYINPRDIEYAERANPVLTYMEGRSLIPFRVPILVTRAGEPEFIVEVRDPAAFYRVNGEAVVGWRE</sequence>